<dbReference type="EMBL" id="MEUG01000001">
    <property type="protein sequence ID" value="OGC27430.1"/>
    <property type="molecule type" value="Genomic_DNA"/>
</dbReference>
<evidence type="ECO:0000313" key="3">
    <source>
        <dbReference type="Proteomes" id="UP000178602"/>
    </source>
</evidence>
<comment type="caution">
    <text evidence="2">The sequence shown here is derived from an EMBL/GenBank/DDBJ whole genome shotgun (WGS) entry which is preliminary data.</text>
</comment>
<gene>
    <name evidence="2" type="ORF">A3K49_00125</name>
</gene>
<protein>
    <recommendedName>
        <fullName evidence="4">Transporter</fullName>
    </recommendedName>
</protein>
<name>A0A1F4T4A8_UNCSA</name>
<dbReference type="Proteomes" id="UP000178602">
    <property type="component" value="Unassembled WGS sequence"/>
</dbReference>
<accession>A0A1F4T4A8</accession>
<evidence type="ECO:0000313" key="2">
    <source>
        <dbReference type="EMBL" id="OGC27430.1"/>
    </source>
</evidence>
<sequence>MKKIFTVLIAALLFQGIVSANTILVEENNFPAKNHFGYYGIYQASLYTRGYGAGGSIVDNYGGYDAQLNQEFYFGLFDDQVLRIVAPYYLTPGAGTDNQIATNSGLFNFGVKYQYLLFKENDDRPSLSLIASAKSPSQNYQLGQGVGYSQFGVMGVLEKRMGVLITHLNLGFVYTSSYNYYSSGTLQTIDPGDQLQFNLAAEYPINGRVNLSYELLAGYSGADIVNGTQSGGSEKTIVSSLVGVTFSLDGNAYCFGGLQVPIYVKQNSGLSAVIPLLGVYYEF</sequence>
<evidence type="ECO:0000256" key="1">
    <source>
        <dbReference type="SAM" id="SignalP"/>
    </source>
</evidence>
<reference evidence="2 3" key="1">
    <citation type="journal article" date="2016" name="Nat. Commun.">
        <title>Thousands of microbial genomes shed light on interconnected biogeochemical processes in an aquifer system.</title>
        <authorList>
            <person name="Anantharaman K."/>
            <person name="Brown C.T."/>
            <person name="Hug L.A."/>
            <person name="Sharon I."/>
            <person name="Castelle C.J."/>
            <person name="Probst A.J."/>
            <person name="Thomas B.C."/>
            <person name="Singh A."/>
            <person name="Wilkins M.J."/>
            <person name="Karaoz U."/>
            <person name="Brodie E.L."/>
            <person name="Williams K.H."/>
            <person name="Hubbard S.S."/>
            <person name="Banfield J.F."/>
        </authorList>
    </citation>
    <scope>NUCLEOTIDE SEQUENCE [LARGE SCALE GENOMIC DNA]</scope>
</reference>
<keyword evidence="1" id="KW-0732">Signal</keyword>
<evidence type="ECO:0008006" key="4">
    <source>
        <dbReference type="Google" id="ProtNLM"/>
    </source>
</evidence>
<organism evidence="2 3">
    <name type="scientific">candidate division WOR-1 bacterium RIFOXYC12_FULL_54_18</name>
    <dbReference type="NCBI Taxonomy" id="1802584"/>
    <lineage>
        <taxon>Bacteria</taxon>
        <taxon>Bacillati</taxon>
        <taxon>Saganbacteria</taxon>
    </lineage>
</organism>
<proteinExistence type="predicted"/>
<dbReference type="AlphaFoldDB" id="A0A1F4T4A8"/>
<feature type="signal peptide" evidence="1">
    <location>
        <begin position="1"/>
        <end position="20"/>
    </location>
</feature>
<feature type="chain" id="PRO_5009514446" description="Transporter" evidence="1">
    <location>
        <begin position="21"/>
        <end position="283"/>
    </location>
</feature>